<evidence type="ECO:0000313" key="3">
    <source>
        <dbReference type="EMBL" id="QGT99445.1"/>
    </source>
</evidence>
<dbReference type="InterPro" id="IPR023696">
    <property type="entry name" value="Ureohydrolase_dom_sf"/>
</dbReference>
<dbReference type="PRINTS" id="PR01270">
    <property type="entry name" value="HDASUPER"/>
</dbReference>
<sequence>MKVIFDELFFHEYSLDSAADMKRLDHAYDLLSQKYEIIKPELCTDEDILLVHTEQHLKSIKSNKKLYETAKMAVGSAILAAEYAIQNQMAFALCRPPGHHASSEFCWGFCYFNNIAIAVQNLLENEYIENAIIIDIDLHLGDGTYETFKNHEQVEYYHIKGRNSHNFIKELEDYLENKTCDIIAISAGFDRHEYDWGGMLPTTSYNIAGQILGKFTREKCQGGLFAVLEGGYNPVVLGESILAFLEGLEK</sequence>
<dbReference type="Pfam" id="PF00850">
    <property type="entry name" value="Hist_deacetyl"/>
    <property type="match status" value="1"/>
</dbReference>
<organism evidence="3 4">
    <name type="scientific">Candidatus Syntrophocurvum alkaliphilum</name>
    <dbReference type="NCBI Taxonomy" id="2293317"/>
    <lineage>
        <taxon>Bacteria</taxon>
        <taxon>Bacillati</taxon>
        <taxon>Bacillota</taxon>
        <taxon>Clostridia</taxon>
        <taxon>Eubacteriales</taxon>
        <taxon>Syntrophomonadaceae</taxon>
        <taxon>Candidatus Syntrophocurvum</taxon>
    </lineage>
</organism>
<accession>A0A6I6D9C5</accession>
<evidence type="ECO:0000256" key="1">
    <source>
        <dbReference type="ARBA" id="ARBA00005947"/>
    </source>
</evidence>
<dbReference type="PANTHER" id="PTHR10625">
    <property type="entry name" value="HISTONE DEACETYLASE HDAC1-RELATED"/>
    <property type="match status" value="1"/>
</dbReference>
<dbReference type="Proteomes" id="UP000426444">
    <property type="component" value="Chromosome"/>
</dbReference>
<dbReference type="GO" id="GO:0004407">
    <property type="term" value="F:histone deacetylase activity"/>
    <property type="evidence" value="ECO:0007669"/>
    <property type="project" value="TreeGrafter"/>
</dbReference>
<dbReference type="AlphaFoldDB" id="A0A6I6D9C5"/>
<proteinExistence type="inferred from homology"/>
<evidence type="ECO:0000313" key="4">
    <source>
        <dbReference type="Proteomes" id="UP000426444"/>
    </source>
</evidence>
<dbReference type="InterPro" id="IPR037138">
    <property type="entry name" value="His_deacetylse_dom_sf"/>
</dbReference>
<comment type="similarity">
    <text evidence="1">Belongs to the histone deacetylase family.</text>
</comment>
<dbReference type="SUPFAM" id="SSF52768">
    <property type="entry name" value="Arginase/deacetylase"/>
    <property type="match status" value="1"/>
</dbReference>
<dbReference type="KEGG" id="salq:SYNTR_0852"/>
<dbReference type="InterPro" id="IPR000286">
    <property type="entry name" value="HDACs"/>
</dbReference>
<name>A0A6I6D9C5_9FIRM</name>
<feature type="domain" description="Histone deacetylase" evidence="2">
    <location>
        <begin position="22"/>
        <end position="159"/>
    </location>
</feature>
<keyword evidence="4" id="KW-1185">Reference proteome</keyword>
<dbReference type="EMBL" id="CP046457">
    <property type="protein sequence ID" value="QGT99445.1"/>
    <property type="molecule type" value="Genomic_DNA"/>
</dbReference>
<dbReference type="InterPro" id="IPR023801">
    <property type="entry name" value="His_deacetylse_dom"/>
</dbReference>
<dbReference type="Gene3D" id="3.40.800.20">
    <property type="entry name" value="Histone deacetylase domain"/>
    <property type="match status" value="2"/>
</dbReference>
<dbReference type="RefSeq" id="WP_156203343.1">
    <property type="nucleotide sequence ID" value="NZ_CP046457.1"/>
</dbReference>
<evidence type="ECO:0000259" key="2">
    <source>
        <dbReference type="Pfam" id="PF00850"/>
    </source>
</evidence>
<dbReference type="OrthoDB" id="9808367at2"/>
<gene>
    <name evidence="3" type="ORF">SYNTR_0852</name>
</gene>
<protein>
    <submittedName>
        <fullName evidence="3">Deacetylase</fullName>
    </submittedName>
</protein>
<dbReference type="GO" id="GO:0040029">
    <property type="term" value="P:epigenetic regulation of gene expression"/>
    <property type="evidence" value="ECO:0007669"/>
    <property type="project" value="TreeGrafter"/>
</dbReference>
<reference evidence="4" key="1">
    <citation type="journal article" date="2019" name="Microbiology">
        <title>Complete Genome Sequence of an Uncultured Bacterium of the Candidate Phylum Bipolaricaulota.</title>
        <authorList>
            <person name="Kadnikov V.V."/>
            <person name="Mardanov A.V."/>
            <person name="Beletsky A.V."/>
            <person name="Frank Y.A."/>
            <person name="Karnachuk O.V."/>
            <person name="Ravin N.V."/>
        </authorList>
    </citation>
    <scope>NUCLEOTIDE SEQUENCE [LARGE SCALE GENOMIC DNA]</scope>
</reference>